<dbReference type="AlphaFoldDB" id="A0A1H2S8D2"/>
<feature type="domain" description="Sporulation initiation phosphotransferase B C-terminal" evidence="4">
    <location>
        <begin position="58"/>
        <end position="170"/>
    </location>
</feature>
<dbReference type="SUPFAM" id="SSF55890">
    <property type="entry name" value="Sporulation response regulatory protein Spo0B"/>
    <property type="match status" value="1"/>
</dbReference>
<evidence type="ECO:0000259" key="4">
    <source>
        <dbReference type="SMART" id="SM01317"/>
    </source>
</evidence>
<dbReference type="Pfam" id="PF14689">
    <property type="entry name" value="SPOB_a"/>
    <property type="match status" value="1"/>
</dbReference>
<dbReference type="Gene3D" id="1.10.287.130">
    <property type="match status" value="1"/>
</dbReference>
<dbReference type="Proteomes" id="UP000199488">
    <property type="component" value="Unassembled WGS sequence"/>
</dbReference>
<evidence type="ECO:0000256" key="1">
    <source>
        <dbReference type="ARBA" id="ARBA00022553"/>
    </source>
</evidence>
<dbReference type="STRING" id="1122204.SAMN05421781_1074"/>
<gene>
    <name evidence="5" type="ORF">SAMN05421781_1074</name>
</gene>
<proteinExistence type="predicted"/>
<sequence>MKAEEKLDVLKHSRHDWMNVLQLLKTHAALGKVEELQKVIEKTTFKASHEAKLSNVQAPAFALELITFHWQEHWFSIDFEVEDSFSAELDDQKWTDFFQGLAARIDEQAERTRNNHLEISINQNDGGLPCLELDFEGELKSPGRLEQWIQKESVMIDMIEYIEVSTEHLYCVIVDQTGGQ</sequence>
<evidence type="ECO:0000313" key="6">
    <source>
        <dbReference type="Proteomes" id="UP000199488"/>
    </source>
</evidence>
<dbReference type="SMART" id="SM01317">
    <property type="entry name" value="SPOB_ab"/>
    <property type="match status" value="1"/>
</dbReference>
<name>A0A1H2S8D2_9BACI</name>
<dbReference type="GO" id="GO:0000155">
    <property type="term" value="F:phosphorelay sensor kinase activity"/>
    <property type="evidence" value="ECO:0007669"/>
    <property type="project" value="InterPro"/>
</dbReference>
<accession>A0A1H2S8D2</accession>
<dbReference type="Gene3D" id="3.30.565.30">
    <property type="entry name" value="Sporulation initiation phosphotransferase B (SpoOB), C-terminal domain"/>
    <property type="match status" value="1"/>
</dbReference>
<keyword evidence="1" id="KW-0597">Phosphoprotein</keyword>
<reference evidence="5 6" key="1">
    <citation type="submission" date="2016-10" db="EMBL/GenBank/DDBJ databases">
        <authorList>
            <person name="de Groot N.N."/>
        </authorList>
    </citation>
    <scope>NUCLEOTIDE SEQUENCE [LARGE SCALE GENOMIC DNA]</scope>
    <source>
        <strain evidence="5 6">DSM 23126</strain>
    </source>
</reference>
<dbReference type="RefSeq" id="WP_091612072.1">
    <property type="nucleotide sequence ID" value="NZ_FNNC01000001.1"/>
</dbReference>
<keyword evidence="3" id="KW-0418">Kinase</keyword>
<dbReference type="OrthoDB" id="2375606at2"/>
<protein>
    <submittedName>
        <fullName evidence="5">Stage 0 sporulation protein B (Sporulation initiation phosphotransferase)</fullName>
    </submittedName>
</protein>
<keyword evidence="2 5" id="KW-0808">Transferase</keyword>
<dbReference type="EMBL" id="FNNC01000001">
    <property type="protein sequence ID" value="SDW27921.1"/>
    <property type="molecule type" value="Genomic_DNA"/>
</dbReference>
<dbReference type="Pfam" id="PF14682">
    <property type="entry name" value="SPOB_ab"/>
    <property type="match status" value="1"/>
</dbReference>
<evidence type="ECO:0000256" key="3">
    <source>
        <dbReference type="ARBA" id="ARBA00022777"/>
    </source>
</evidence>
<evidence type="ECO:0000256" key="2">
    <source>
        <dbReference type="ARBA" id="ARBA00022679"/>
    </source>
</evidence>
<organism evidence="5 6">
    <name type="scientific">Marinococcus luteus</name>
    <dbReference type="NCBI Taxonomy" id="1122204"/>
    <lineage>
        <taxon>Bacteria</taxon>
        <taxon>Bacillati</taxon>
        <taxon>Bacillota</taxon>
        <taxon>Bacilli</taxon>
        <taxon>Bacillales</taxon>
        <taxon>Bacillaceae</taxon>
        <taxon>Marinococcus</taxon>
    </lineage>
</organism>
<dbReference type="InterPro" id="IPR016120">
    <property type="entry name" value="Sig_transdc_His_kin_SpoOB"/>
</dbReference>
<keyword evidence="6" id="KW-1185">Reference proteome</keyword>
<dbReference type="InterPro" id="IPR037100">
    <property type="entry name" value="Spo0B_C_sf"/>
</dbReference>
<evidence type="ECO:0000313" key="5">
    <source>
        <dbReference type="EMBL" id="SDW27921.1"/>
    </source>
</evidence>
<dbReference type="InterPro" id="IPR016122">
    <property type="entry name" value="SpoOB_C"/>
</dbReference>
<dbReference type="InterPro" id="IPR039506">
    <property type="entry name" value="SPOB_a"/>
</dbReference>